<dbReference type="Gene3D" id="3.30.559.30">
    <property type="entry name" value="Nonribosomal peptide synthetase, condensation domain"/>
    <property type="match status" value="1"/>
</dbReference>
<comment type="caution">
    <text evidence="2">The sequence shown here is derived from an EMBL/GenBank/DDBJ whole genome shotgun (WGS) entry which is preliminary data.</text>
</comment>
<dbReference type="PANTHER" id="PTHR45527:SF1">
    <property type="entry name" value="FATTY ACID SYNTHASE"/>
    <property type="match status" value="1"/>
</dbReference>
<proteinExistence type="predicted"/>
<reference evidence="3" key="1">
    <citation type="submission" date="2018-09" db="EMBL/GenBank/DDBJ databases">
        <authorList>
            <person name="Livingstone P.G."/>
            <person name="Whitworth D.E."/>
        </authorList>
    </citation>
    <scope>NUCLEOTIDE SEQUENCE [LARGE SCALE GENOMIC DNA]</scope>
    <source>
        <strain evidence="3">CA040B</strain>
    </source>
</reference>
<organism evidence="2 3">
    <name type="scientific">Corallococcus sicarius</name>
    <dbReference type="NCBI Taxonomy" id="2316726"/>
    <lineage>
        <taxon>Bacteria</taxon>
        <taxon>Pseudomonadati</taxon>
        <taxon>Myxococcota</taxon>
        <taxon>Myxococcia</taxon>
        <taxon>Myxococcales</taxon>
        <taxon>Cystobacterineae</taxon>
        <taxon>Myxococcaceae</taxon>
        <taxon>Corallococcus</taxon>
    </lineage>
</organism>
<dbReference type="GO" id="GO:0031177">
    <property type="term" value="F:phosphopantetheine binding"/>
    <property type="evidence" value="ECO:0007669"/>
    <property type="project" value="TreeGrafter"/>
</dbReference>
<dbReference type="GO" id="GO:0044550">
    <property type="term" value="P:secondary metabolite biosynthetic process"/>
    <property type="evidence" value="ECO:0007669"/>
    <property type="project" value="TreeGrafter"/>
</dbReference>
<feature type="non-terminal residue" evidence="2">
    <location>
        <position position="1"/>
    </location>
</feature>
<evidence type="ECO:0000259" key="1">
    <source>
        <dbReference type="Pfam" id="PF00668"/>
    </source>
</evidence>
<name>A0A3A8N4P3_9BACT</name>
<dbReference type="Pfam" id="PF00668">
    <property type="entry name" value="Condensation"/>
    <property type="match status" value="1"/>
</dbReference>
<gene>
    <name evidence="2" type="ORF">D7X12_30250</name>
</gene>
<dbReference type="SUPFAM" id="SSF52777">
    <property type="entry name" value="CoA-dependent acyltransferases"/>
    <property type="match status" value="1"/>
</dbReference>
<sequence length="230" mass="24784">HGEHAAGSEPFTLSADVSGQLIALGRREGVTPFILLLAAFQVLLARASGRDEALVAFAHAHRVRPELERMPGMFANLLVVRTPLSGNPDFREVLRRVRAGYLEAFEHQGLPHVELMRLLGARDSKAPPALPAGFSFAQVGEGTPGLPGLTLGPIPLELEMTVSDVSLSLVQGPDGFSGSFEYRAALFRRERMEALGRAFVELLERVVAEPEVRWDSLRGLAGTSTGRGVA</sequence>
<dbReference type="RefSeq" id="WP_244224869.1">
    <property type="nucleotide sequence ID" value="NZ_RAWG01000253.1"/>
</dbReference>
<feature type="domain" description="Condensation" evidence="1">
    <location>
        <begin position="8"/>
        <end position="217"/>
    </location>
</feature>
<dbReference type="GO" id="GO:0005829">
    <property type="term" value="C:cytosol"/>
    <property type="evidence" value="ECO:0007669"/>
    <property type="project" value="TreeGrafter"/>
</dbReference>
<protein>
    <recommendedName>
        <fullName evidence="1">Condensation domain-containing protein</fullName>
    </recommendedName>
</protein>
<dbReference type="PANTHER" id="PTHR45527">
    <property type="entry name" value="NONRIBOSOMAL PEPTIDE SYNTHETASE"/>
    <property type="match status" value="1"/>
</dbReference>
<evidence type="ECO:0000313" key="3">
    <source>
        <dbReference type="Proteomes" id="UP000273405"/>
    </source>
</evidence>
<dbReference type="GO" id="GO:0003824">
    <property type="term" value="F:catalytic activity"/>
    <property type="evidence" value="ECO:0007669"/>
    <property type="project" value="InterPro"/>
</dbReference>
<evidence type="ECO:0000313" key="2">
    <source>
        <dbReference type="EMBL" id="RKH37231.1"/>
    </source>
</evidence>
<dbReference type="EMBL" id="RAWG01000253">
    <property type="protein sequence ID" value="RKH37231.1"/>
    <property type="molecule type" value="Genomic_DNA"/>
</dbReference>
<dbReference type="InterPro" id="IPR001242">
    <property type="entry name" value="Condensation_dom"/>
</dbReference>
<dbReference type="GO" id="GO:0043041">
    <property type="term" value="P:amino acid activation for nonribosomal peptide biosynthetic process"/>
    <property type="evidence" value="ECO:0007669"/>
    <property type="project" value="TreeGrafter"/>
</dbReference>
<dbReference type="AlphaFoldDB" id="A0A3A8N4P3"/>
<keyword evidence="3" id="KW-1185">Reference proteome</keyword>
<accession>A0A3A8N4P3</accession>
<dbReference type="Proteomes" id="UP000273405">
    <property type="component" value="Unassembled WGS sequence"/>
</dbReference>